<sequence length="146" mass="16062">MNASPNLISYASRKAERFKPLAVREPPASYHVRPQASVRILVVANDSETRSVLIRELKALRLDPLPVPDSLAALNAIALQVPDVILMALEGPDEAVYQAVLRFAVANLARRTHIPLVAVVGQSGEHWRRALDNRLDSVLHTPLRPA</sequence>
<evidence type="ECO:0000259" key="2">
    <source>
        <dbReference type="PROSITE" id="PS50110"/>
    </source>
</evidence>
<gene>
    <name evidence="3" type="ORF">EKH80_23590</name>
</gene>
<reference evidence="3 4" key="1">
    <citation type="submission" date="2018-12" db="EMBL/GenBank/DDBJ databases">
        <title>Dyella dinghuensis sp. nov. DHOA06 and Dyella choica sp. nov. 4M-K27, isolated from forest soil.</title>
        <authorList>
            <person name="Qiu L.-H."/>
            <person name="Gao Z.-H."/>
        </authorList>
    </citation>
    <scope>NUCLEOTIDE SEQUENCE [LARGE SCALE GENOMIC DNA]</scope>
    <source>
        <strain evidence="3 4">4M-K27</strain>
    </source>
</reference>
<dbReference type="AlphaFoldDB" id="A0A3S0WS75"/>
<comment type="caution">
    <text evidence="3">The sequence shown here is derived from an EMBL/GenBank/DDBJ whole genome shotgun (WGS) entry which is preliminary data.</text>
</comment>
<dbReference type="SUPFAM" id="SSF52172">
    <property type="entry name" value="CheY-like"/>
    <property type="match status" value="1"/>
</dbReference>
<dbReference type="Proteomes" id="UP000274358">
    <property type="component" value="Unassembled WGS sequence"/>
</dbReference>
<evidence type="ECO:0000313" key="3">
    <source>
        <dbReference type="EMBL" id="RUL68006.1"/>
    </source>
</evidence>
<comment type="caution">
    <text evidence="1">Lacks conserved residue(s) required for the propagation of feature annotation.</text>
</comment>
<protein>
    <recommendedName>
        <fullName evidence="2">Response regulatory domain-containing protein</fullName>
    </recommendedName>
</protein>
<dbReference type="RefSeq" id="WP_126687246.1">
    <property type="nucleotide sequence ID" value="NZ_RYYV01000057.1"/>
</dbReference>
<dbReference type="PROSITE" id="PS50110">
    <property type="entry name" value="RESPONSE_REGULATORY"/>
    <property type="match status" value="1"/>
</dbReference>
<proteinExistence type="predicted"/>
<dbReference type="EMBL" id="RYYV01000057">
    <property type="protein sequence ID" value="RUL68006.1"/>
    <property type="molecule type" value="Genomic_DNA"/>
</dbReference>
<keyword evidence="4" id="KW-1185">Reference proteome</keyword>
<dbReference type="InterPro" id="IPR011006">
    <property type="entry name" value="CheY-like_superfamily"/>
</dbReference>
<accession>A0A3S0WS75</accession>
<organism evidence="3 4">
    <name type="scientific">Dyella choica</name>
    <dbReference type="NCBI Taxonomy" id="1927959"/>
    <lineage>
        <taxon>Bacteria</taxon>
        <taxon>Pseudomonadati</taxon>
        <taxon>Pseudomonadota</taxon>
        <taxon>Gammaproteobacteria</taxon>
        <taxon>Lysobacterales</taxon>
        <taxon>Rhodanobacteraceae</taxon>
        <taxon>Dyella</taxon>
    </lineage>
</organism>
<evidence type="ECO:0000313" key="4">
    <source>
        <dbReference type="Proteomes" id="UP000274358"/>
    </source>
</evidence>
<dbReference type="InterPro" id="IPR001789">
    <property type="entry name" value="Sig_transdc_resp-reg_receiver"/>
</dbReference>
<name>A0A3S0WS75_9GAMM</name>
<evidence type="ECO:0000256" key="1">
    <source>
        <dbReference type="PROSITE-ProRule" id="PRU00169"/>
    </source>
</evidence>
<dbReference type="Gene3D" id="3.40.50.2300">
    <property type="match status" value="1"/>
</dbReference>
<feature type="domain" description="Response regulatory" evidence="2">
    <location>
        <begin position="39"/>
        <end position="146"/>
    </location>
</feature>
<dbReference type="GO" id="GO:0000160">
    <property type="term" value="P:phosphorelay signal transduction system"/>
    <property type="evidence" value="ECO:0007669"/>
    <property type="project" value="InterPro"/>
</dbReference>